<proteinExistence type="predicted"/>
<feature type="compositionally biased region" description="Basic and acidic residues" evidence="1">
    <location>
        <begin position="20"/>
        <end position="35"/>
    </location>
</feature>
<dbReference type="EMBL" id="ML992507">
    <property type="protein sequence ID" value="KAF2222941.1"/>
    <property type="molecule type" value="Genomic_DNA"/>
</dbReference>
<dbReference type="AlphaFoldDB" id="A0A6A6GB44"/>
<gene>
    <name evidence="2" type="ORF">BDZ85DRAFT_119738</name>
</gene>
<reference evidence="3" key="1">
    <citation type="journal article" date="2020" name="Stud. Mycol.">
        <title>101 Dothideomycetes genomes: A test case for predicting lifestyles and emergence of pathogens.</title>
        <authorList>
            <person name="Haridas S."/>
            <person name="Albert R."/>
            <person name="Binder M."/>
            <person name="Bloem J."/>
            <person name="LaButti K."/>
            <person name="Salamov A."/>
            <person name="Andreopoulos B."/>
            <person name="Baker S."/>
            <person name="Barry K."/>
            <person name="Bills G."/>
            <person name="Bluhm B."/>
            <person name="Cannon C."/>
            <person name="Castanera R."/>
            <person name="Culley D."/>
            <person name="Daum C."/>
            <person name="Ezra D."/>
            <person name="Gonzalez J."/>
            <person name="Henrissat B."/>
            <person name="Kuo A."/>
            <person name="Liang C."/>
            <person name="Lipzen A."/>
            <person name="Lutzoni F."/>
            <person name="Magnuson J."/>
            <person name="Mondo S."/>
            <person name="Nolan M."/>
            <person name="Ohm R."/>
            <person name="Pangilinan J."/>
            <person name="Park H.-J."/>
            <person name="Ramirez L."/>
            <person name="Alfaro M."/>
            <person name="Sun H."/>
            <person name="Tritt A."/>
            <person name="Yoshinaga Y."/>
            <person name="Zwiers L.-H."/>
            <person name="Turgeon B."/>
            <person name="Goodwin S."/>
            <person name="Spatafora J."/>
            <person name="Crous P."/>
            <person name="Grigoriev I."/>
        </authorList>
    </citation>
    <scope>NUCLEOTIDE SEQUENCE [LARGE SCALE GENOMIC DNA]</scope>
    <source>
        <strain evidence="3">CECT 20119</strain>
    </source>
</reference>
<feature type="region of interest" description="Disordered" evidence="1">
    <location>
        <begin position="1"/>
        <end position="88"/>
    </location>
</feature>
<dbReference type="Proteomes" id="UP000799538">
    <property type="component" value="Unassembled WGS sequence"/>
</dbReference>
<evidence type="ECO:0000256" key="1">
    <source>
        <dbReference type="SAM" id="MobiDB-lite"/>
    </source>
</evidence>
<organism evidence="2 3">
    <name type="scientific">Elsinoe ampelina</name>
    <dbReference type="NCBI Taxonomy" id="302913"/>
    <lineage>
        <taxon>Eukaryota</taxon>
        <taxon>Fungi</taxon>
        <taxon>Dikarya</taxon>
        <taxon>Ascomycota</taxon>
        <taxon>Pezizomycotina</taxon>
        <taxon>Dothideomycetes</taxon>
        <taxon>Dothideomycetidae</taxon>
        <taxon>Myriangiales</taxon>
        <taxon>Elsinoaceae</taxon>
        <taxon>Elsinoe</taxon>
    </lineage>
</organism>
<sequence length="88" mass="9351">MAPKDLKSNPTALGDPVSLKAEKSDNEPTDKDRPNKQSGNKKTLKQIAEEKLKTNPSALGDPVSLKAEKSDSHPTDNDLGAKGGKSKL</sequence>
<evidence type="ECO:0000313" key="3">
    <source>
        <dbReference type="Proteomes" id="UP000799538"/>
    </source>
</evidence>
<feature type="compositionally biased region" description="Basic and acidic residues" evidence="1">
    <location>
        <begin position="66"/>
        <end position="76"/>
    </location>
</feature>
<evidence type="ECO:0000313" key="2">
    <source>
        <dbReference type="EMBL" id="KAF2222941.1"/>
    </source>
</evidence>
<accession>A0A6A6GB44</accession>
<name>A0A6A6GB44_9PEZI</name>
<keyword evidence="3" id="KW-1185">Reference proteome</keyword>
<protein>
    <submittedName>
        <fullName evidence="2">Uncharacterized protein</fullName>
    </submittedName>
</protein>
<dbReference type="OrthoDB" id="5234213at2759"/>